<feature type="signal peptide" evidence="2">
    <location>
        <begin position="1"/>
        <end position="23"/>
    </location>
</feature>
<feature type="compositionally biased region" description="Basic and acidic residues" evidence="1">
    <location>
        <begin position="916"/>
        <end position="954"/>
    </location>
</feature>
<feature type="compositionally biased region" description="Polar residues" evidence="1">
    <location>
        <begin position="1534"/>
        <end position="1546"/>
    </location>
</feature>
<dbReference type="OMA" id="EYPWERR"/>
<feature type="compositionally biased region" description="Basic and acidic residues" evidence="1">
    <location>
        <begin position="1411"/>
        <end position="1420"/>
    </location>
</feature>
<feature type="compositionally biased region" description="Low complexity" evidence="1">
    <location>
        <begin position="1881"/>
        <end position="1891"/>
    </location>
</feature>
<reference evidence="3 4" key="1">
    <citation type="journal article" date="2010" name="Science">
        <title>Genomic comparison of the ants Camponotus floridanus and Harpegnathos saltator.</title>
        <authorList>
            <person name="Bonasio R."/>
            <person name="Zhang G."/>
            <person name="Ye C."/>
            <person name="Mutti N.S."/>
            <person name="Fang X."/>
            <person name="Qin N."/>
            <person name="Donahue G."/>
            <person name="Yang P."/>
            <person name="Li Q."/>
            <person name="Li C."/>
            <person name="Zhang P."/>
            <person name="Huang Z."/>
            <person name="Berger S.L."/>
            <person name="Reinberg D."/>
            <person name="Wang J."/>
            <person name="Liebig J."/>
        </authorList>
    </citation>
    <scope>NUCLEOTIDE SEQUENCE [LARGE SCALE GENOMIC DNA]</scope>
    <source>
        <strain evidence="3 4">R22 G/1</strain>
    </source>
</reference>
<feature type="compositionally biased region" description="Acidic residues" evidence="1">
    <location>
        <begin position="1754"/>
        <end position="1767"/>
    </location>
</feature>
<feature type="compositionally biased region" description="Basic and acidic residues" evidence="1">
    <location>
        <begin position="2148"/>
        <end position="2157"/>
    </location>
</feature>
<feature type="compositionally biased region" description="Low complexity" evidence="1">
    <location>
        <begin position="2081"/>
        <end position="2091"/>
    </location>
</feature>
<feature type="region of interest" description="Disordered" evidence="1">
    <location>
        <begin position="2657"/>
        <end position="2678"/>
    </location>
</feature>
<dbReference type="OrthoDB" id="7700957at2759"/>
<feature type="region of interest" description="Disordered" evidence="1">
    <location>
        <begin position="1157"/>
        <end position="1228"/>
    </location>
</feature>
<feature type="compositionally biased region" description="Basic and acidic residues" evidence="1">
    <location>
        <begin position="1701"/>
        <end position="1712"/>
    </location>
</feature>
<feature type="region of interest" description="Disordered" evidence="1">
    <location>
        <begin position="703"/>
        <end position="749"/>
    </location>
</feature>
<feature type="compositionally biased region" description="Basic and acidic residues" evidence="1">
    <location>
        <begin position="1568"/>
        <end position="1581"/>
    </location>
</feature>
<feature type="compositionally biased region" description="Polar residues" evidence="1">
    <location>
        <begin position="1500"/>
        <end position="1522"/>
    </location>
</feature>
<feature type="compositionally biased region" description="Basic and acidic residues" evidence="1">
    <location>
        <begin position="1906"/>
        <end position="1916"/>
    </location>
</feature>
<feature type="compositionally biased region" description="Basic and acidic residues" evidence="1">
    <location>
        <begin position="1992"/>
        <end position="2009"/>
    </location>
</feature>
<feature type="compositionally biased region" description="Acidic residues" evidence="1">
    <location>
        <begin position="335"/>
        <end position="345"/>
    </location>
</feature>
<feature type="compositionally biased region" description="Basic and acidic residues" evidence="1">
    <location>
        <begin position="841"/>
        <end position="853"/>
    </location>
</feature>
<gene>
    <name evidence="3" type="ORF">EAI_04834</name>
</gene>
<feature type="compositionally biased region" description="Basic and acidic residues" evidence="1">
    <location>
        <begin position="734"/>
        <end position="743"/>
    </location>
</feature>
<feature type="compositionally biased region" description="Acidic residues" evidence="1">
    <location>
        <begin position="1826"/>
        <end position="1837"/>
    </location>
</feature>
<feature type="region of interest" description="Disordered" evidence="1">
    <location>
        <begin position="2705"/>
        <end position="2746"/>
    </location>
</feature>
<feature type="region of interest" description="Disordered" evidence="1">
    <location>
        <begin position="1739"/>
        <end position="1774"/>
    </location>
</feature>
<dbReference type="Proteomes" id="UP000008237">
    <property type="component" value="Unassembled WGS sequence"/>
</dbReference>
<feature type="region of interest" description="Disordered" evidence="1">
    <location>
        <begin position="621"/>
        <end position="649"/>
    </location>
</feature>
<keyword evidence="2" id="KW-0732">Signal</keyword>
<feature type="chain" id="PRO_5003158524" evidence="2">
    <location>
        <begin position="24"/>
        <end position="2879"/>
    </location>
</feature>
<feature type="region of interest" description="Disordered" evidence="1">
    <location>
        <begin position="899"/>
        <end position="954"/>
    </location>
</feature>
<keyword evidence="4" id="KW-1185">Reference proteome</keyword>
<feature type="compositionally biased region" description="Polar residues" evidence="1">
    <location>
        <begin position="1361"/>
        <end position="1370"/>
    </location>
</feature>
<name>E2CAB1_HARSA</name>
<feature type="compositionally biased region" description="Basic and acidic residues" evidence="1">
    <location>
        <begin position="2210"/>
        <end position="2222"/>
    </location>
</feature>
<feature type="region of interest" description="Disordered" evidence="1">
    <location>
        <begin position="220"/>
        <end position="248"/>
    </location>
</feature>
<feature type="compositionally biased region" description="Basic and acidic residues" evidence="1">
    <location>
        <begin position="1373"/>
        <end position="1382"/>
    </location>
</feature>
<dbReference type="EMBL" id="GL453958">
    <property type="protein sequence ID" value="EFN75123.1"/>
    <property type="molecule type" value="Genomic_DNA"/>
</dbReference>
<evidence type="ECO:0000256" key="2">
    <source>
        <dbReference type="SAM" id="SignalP"/>
    </source>
</evidence>
<feature type="compositionally biased region" description="Gly residues" evidence="1">
    <location>
        <begin position="2705"/>
        <end position="2716"/>
    </location>
</feature>
<feature type="compositionally biased region" description="Polar residues" evidence="1">
    <location>
        <begin position="2116"/>
        <end position="2147"/>
    </location>
</feature>
<feature type="compositionally biased region" description="Basic and acidic residues" evidence="1">
    <location>
        <begin position="220"/>
        <end position="233"/>
    </location>
</feature>
<dbReference type="InParanoid" id="E2CAB1"/>
<feature type="region of interest" description="Disordered" evidence="1">
    <location>
        <begin position="2189"/>
        <end position="2252"/>
    </location>
</feature>
<feature type="compositionally biased region" description="Polar residues" evidence="1">
    <location>
        <begin position="2010"/>
        <end position="2030"/>
    </location>
</feature>
<feature type="compositionally biased region" description="Basic and acidic residues" evidence="1">
    <location>
        <begin position="1925"/>
        <end position="1939"/>
    </location>
</feature>
<protein>
    <submittedName>
        <fullName evidence="3">Uncharacterized protein</fullName>
    </submittedName>
</protein>
<feature type="compositionally biased region" description="Basic residues" evidence="1">
    <location>
        <begin position="1809"/>
        <end position="1822"/>
    </location>
</feature>
<feature type="compositionally biased region" description="Low complexity" evidence="1">
    <location>
        <begin position="1392"/>
        <end position="1402"/>
    </location>
</feature>
<feature type="compositionally biased region" description="Basic and acidic residues" evidence="1">
    <location>
        <begin position="1649"/>
        <end position="1667"/>
    </location>
</feature>
<feature type="region of interest" description="Disordered" evidence="1">
    <location>
        <begin position="1354"/>
        <end position="1581"/>
    </location>
</feature>
<feature type="compositionally biased region" description="Basic and acidic residues" evidence="1">
    <location>
        <begin position="1480"/>
        <end position="1491"/>
    </location>
</feature>
<feature type="compositionally biased region" description="Polar residues" evidence="1">
    <location>
        <begin position="2853"/>
        <end position="2863"/>
    </location>
</feature>
<feature type="compositionally biased region" description="Basic and acidic residues" evidence="1">
    <location>
        <begin position="1076"/>
        <end position="1088"/>
    </location>
</feature>
<feature type="compositionally biased region" description="Basic and acidic residues" evidence="1">
    <location>
        <begin position="2233"/>
        <end position="2244"/>
    </location>
</feature>
<feature type="region of interest" description="Disordered" evidence="1">
    <location>
        <begin position="2112"/>
        <end position="2157"/>
    </location>
</feature>
<feature type="region of interest" description="Disordered" evidence="1">
    <location>
        <begin position="2600"/>
        <end position="2620"/>
    </location>
</feature>
<evidence type="ECO:0000313" key="3">
    <source>
        <dbReference type="EMBL" id="EFN75123.1"/>
    </source>
</evidence>
<feature type="region of interest" description="Disordered" evidence="1">
    <location>
        <begin position="1070"/>
        <end position="1096"/>
    </location>
</feature>
<feature type="region of interest" description="Disordered" evidence="1">
    <location>
        <begin position="1803"/>
        <end position="2100"/>
    </location>
</feature>
<evidence type="ECO:0000313" key="4">
    <source>
        <dbReference type="Proteomes" id="UP000008237"/>
    </source>
</evidence>
<feature type="compositionally biased region" description="Basic and acidic residues" evidence="1">
    <location>
        <begin position="315"/>
        <end position="332"/>
    </location>
</feature>
<feature type="compositionally biased region" description="Basic and acidic residues" evidence="1">
    <location>
        <begin position="1838"/>
        <end position="1855"/>
    </location>
</feature>
<organism evidence="4">
    <name type="scientific">Harpegnathos saltator</name>
    <name type="common">Jerdon's jumping ant</name>
    <dbReference type="NCBI Taxonomy" id="610380"/>
    <lineage>
        <taxon>Eukaryota</taxon>
        <taxon>Metazoa</taxon>
        <taxon>Ecdysozoa</taxon>
        <taxon>Arthropoda</taxon>
        <taxon>Hexapoda</taxon>
        <taxon>Insecta</taxon>
        <taxon>Pterygota</taxon>
        <taxon>Neoptera</taxon>
        <taxon>Endopterygota</taxon>
        <taxon>Hymenoptera</taxon>
        <taxon>Apocrita</taxon>
        <taxon>Aculeata</taxon>
        <taxon>Formicoidea</taxon>
        <taxon>Formicidae</taxon>
        <taxon>Ponerinae</taxon>
        <taxon>Ponerini</taxon>
        <taxon>Harpegnathos</taxon>
    </lineage>
</organism>
<feature type="compositionally biased region" description="Polar residues" evidence="1">
    <location>
        <begin position="899"/>
        <end position="914"/>
    </location>
</feature>
<evidence type="ECO:0000256" key="1">
    <source>
        <dbReference type="SAM" id="MobiDB-lite"/>
    </source>
</evidence>
<feature type="region of interest" description="Disordered" evidence="1">
    <location>
        <begin position="1631"/>
        <end position="1712"/>
    </location>
</feature>
<proteinExistence type="predicted"/>
<feature type="compositionally biased region" description="Polar residues" evidence="1">
    <location>
        <begin position="633"/>
        <end position="642"/>
    </location>
</feature>
<feature type="compositionally biased region" description="Basic residues" evidence="1">
    <location>
        <begin position="2189"/>
        <end position="2200"/>
    </location>
</feature>
<feature type="compositionally biased region" description="Acidic residues" evidence="1">
    <location>
        <begin position="2223"/>
        <end position="2232"/>
    </location>
</feature>
<feature type="compositionally biased region" description="Low complexity" evidence="1">
    <location>
        <begin position="1940"/>
        <end position="1950"/>
    </location>
</feature>
<feature type="region of interest" description="Disordered" evidence="1">
    <location>
        <begin position="2809"/>
        <end position="2865"/>
    </location>
</feature>
<sequence>MARLRESLKLTVVLLLTIGHLAALSTCQDHNASTTTIGSDPTVGIDYTSPQPSNTTTSVSQETTTLPASTTVEETEEILDSAETGFPKRHKKPSHRHEDRDYAIPYSVHEDVEDGSTRPKYVAPGLWAKPPVGKDVPLDFVPTKLHAQVRGTHTVKRLPQREAIKSAETDEEKHNAHRLREVVTNSKVNTVYTEEGYEDSAYDHAGHVRDADFHEGFARKQHDRMDDKHDSWSGKKKKGEHGNLVPEAFKEYDEDYQDHLAESRKREENSDDEYNLIGYGKDKNVWEGSELDPKLVVTNGVRELEEDVEKDAEEAERNEKIYQKEQESKPLSEVDSSESEETDDQGDLKDEENTPVTSKKGKKSNSWNEKQKELHEGTTVLPSEDGTSSTIGLEIPARPHGFVKNPLNSQAYSVEQTADAFRGLDEPTTISYSQLFWDYFKKLESPSTLVPNSTGLEELTSVTVATFDGQSPYLSVTEETSTLPPTFFGTHSFHPQNLFSDHVEFGSVQEPTHHLPGQSDHIDNVNNVIATSTFTNLQPLLPQPFQPTKLENTEYTSSSTSLLDNPVSTPAVMTLNITEEAYVQIDDYQANPFLSPVLDNSNITVARNKSKYRVLVRPTPKKAVKSTDLPKSFPQQTSPSTLQEDDDDKRIRDELSAKYTKILDYLKNNRKIKPLVSNKKIILPGGLTLLQPPSLHQRAVFHPIFPPTSRPSADRSSVSVESESPREANNWRGASRDQHRSRPSEPPYHVDPFVFVQPVQLIYRKNQLPVTKLLPPPPLSLLPPTANVHSAYRSGKQRDDFLSRVVGKSQQLQQPRDNALRLLPLIPDASWRTRSSVRQKRSAEGEFRYDHEGVQAAATDRGGSNSRDEGSSWTCPGRKMRPCDFLATRGNSVSNLVLADTTNETVSGSNTNAEESAEKEKRYLSQDKKRSRGDRRTSRANRRDHEELLKESPKVSADVIDREIATRFNETKDANETSTENKGGGVVEVEVPDFDYVEEFTEGSPVESSTTTTEAVIDTKKYPFYNNENLPVASALKYVVDPRTIPRKTSRGMEFYESRNAYKQCDEVEPELEQVLPEKEEPDPERGQQENMPRLRGLGDKLDCFKAKYFDENPLDSPLFAEKTVEEPTPPTELDPVKFVSKVVLLPEEDDDYVVHQASKKPERNGRQWRSRKPQHSMQESIRVNYRHDPKTGKGRNAYLHTVRSSRPPSVAVKNRRPKPRSRATTLSPKSDYQTEFYQNQVYEDVMGNIRNMAHSYQVYETTTLPPSTQIQIAGNEDAPKVADDTRDLSMEKNATDVVSVTFSEIKGLVPPPKYQAPRRLVNYRKQRPLGKNRVSLLRAPSLPRIIAHHHAVKISKRDTGNSSAVTPTNDEGEQKTVEKSTEASGNDTVTEETTTTSSNSTLAAMDMEIGESRLMHAEDQSPSSTRVDERKRRRQPASSDSRSGAPQKMVYTIHDRIRYSKPKWDGRGFDKFNTSLKSADVDSRRKEPRYNHLTRRKSVVNSQVDSTTPSSAINDVSVTENAASSAEGEESGTTQTHRPEQSNAHESVYNRKIEYPEATEAGNLDNMRSEGSPKETKKQEETMNMTNVYRVYEDTNEHVLPQSMTKLASPLNSKEILNFQEYLESEPPEYSEAFSDEMGVPMNKHRATHEAKGSDEQQNEETDRSKNMATSWENDSPEKSEEQMEMLMKMKTNDGFSEDSSSKEVESSKDDRTFFVYTTRPPWVTAYDKTTSRRFPFSRYKSMIRKKHKEPKDSDEDPREENDETREDYLFPWHADRDSDKSKRLEDLERFEYPWERRERLAKEQAKERRKKRQRERKFRKVAFDEDEDENEDEEESMRLEKSVYPWERYDVPSKRKHVNTRRDVSSRNTNDSAEEASSEESFARYSSRYRIADNTTIRPSSAREIGRSIKKLLEDDSDESNEDSSKEETSKEIEDHSSSASQKSLSSSRGISRGTLVPEDITQPPRRKSDGETRRRRRKYDKNVSSSQFDSKKLKSKQTDEEVRGKDNINSTASGSQAGTVARSQLYDTTKKASSPAPPLRKKRRRVTTYPRTPRNNSTISPVQSSTNAKRRRKRPQVSTTTTATPSSADVDLKTSKSDFAHLRKRYSMDDVTETSGLNSAEQIPSSVTATVEDNVEAETSTPKTRTIEHRSRVSKEKIVTKTTYPDEMDFDIAKKNATFDRPVKKLKIRVSRRKGNSKWKNGNNEDSSDHEKPTRRKDEGEYDVQSEEDDVKRSEKSDVDRGGNPVKGFGMRKEEVKKINNFSILDEDDDGSDDFGDALPSEITLLFGLATLVKLSAAAPDSAGIVEMVNGLAYGGIPYGSVSGMVAKYPGYGQVDNPQQQARQLGGFDFAQHPVIITPNLRTNRPLAFTPRQDDSIKIASSMTSSAAFDPRDRQSTAIHPSVTPWTQRNEGPEILANFAKNVASVISPAILSDVQQRNNRSSYQSILAIPIRFNGDDPDSPSTLDNVVDKTTNAARYYEPRSNPYPYNGLYDNPPTRVEEPRVSGGLGQSLSDEEYYLRQGQPNFNNRAYNFPSNGNFRATDKSTINDDVDSSIGSIEQSPTNQYSAYAGGFRPYLGGKPYGDFHGSYGPYGHFHHYNDDDGSSEENARVENNGTNHHGYGPPYFGPHGYHHGPYGGPSFAYGGYPGYGPYGPHHANGNDTDGNGNGRNRHYGFHGPYHGGPDFYGPPGYGYGYHDNGHGGNGNGNANGNGNGNSRQTEEPAGNGDRGNSSKNGYPHPYGPPLKPFFHHHGFPPPFNILPYDHFHFKGGPVAGVGHGGYPIFADPYLIGFPFHFPYGPYAHGKKYLPPKDKPADSGESDDQPENSAGELTDDENPERITAVNQDEVAPASTSNRYNTQRKSLKQLGLVNFQSRKA</sequence>
<dbReference type="STRING" id="610380.E2CAB1"/>
<feature type="region of interest" description="Disordered" evidence="1">
    <location>
        <begin position="306"/>
        <end position="394"/>
    </location>
</feature>
<accession>E2CAB1</accession>
<feature type="compositionally biased region" description="Polar residues" evidence="1">
    <location>
        <begin position="2058"/>
        <end position="2070"/>
    </location>
</feature>
<feature type="region of interest" description="Disordered" evidence="1">
    <location>
        <begin position="833"/>
        <end position="879"/>
    </location>
</feature>
<feature type="compositionally biased region" description="Basic and acidic residues" evidence="1">
    <location>
        <begin position="1454"/>
        <end position="1471"/>
    </location>
</feature>